<dbReference type="InterPro" id="IPR020084">
    <property type="entry name" value="NUDIX_hydrolase_CS"/>
</dbReference>
<dbReference type="PROSITE" id="PS00893">
    <property type="entry name" value="NUDIX_BOX"/>
    <property type="match status" value="1"/>
</dbReference>
<dbReference type="RefSeq" id="WP_253754365.1">
    <property type="nucleotide sequence ID" value="NZ_JAMZDZ010000001.1"/>
</dbReference>
<dbReference type="PANTHER" id="PTHR34822">
    <property type="entry name" value="GRPB DOMAIN PROTEIN (AFU_ORTHOLOGUE AFUA_1G01530)"/>
    <property type="match status" value="1"/>
</dbReference>
<dbReference type="CDD" id="cd04683">
    <property type="entry name" value="NUDIX_Hydrolase"/>
    <property type="match status" value="1"/>
</dbReference>
<dbReference type="Gene3D" id="3.30.460.10">
    <property type="entry name" value="Beta Polymerase, domain 2"/>
    <property type="match status" value="1"/>
</dbReference>
<name>A0ABV8LMY2_9ACTN</name>
<feature type="domain" description="Nudix hydrolase" evidence="2">
    <location>
        <begin position="329"/>
        <end position="456"/>
    </location>
</feature>
<dbReference type="Gene3D" id="3.90.79.10">
    <property type="entry name" value="Nucleoside Triphosphate Pyrophosphohydrolase"/>
    <property type="match status" value="2"/>
</dbReference>
<accession>A0ABV8LMY2</accession>
<dbReference type="InterPro" id="IPR015797">
    <property type="entry name" value="NUDIX_hydrolase-like_dom_sf"/>
</dbReference>
<evidence type="ECO:0000259" key="2">
    <source>
        <dbReference type="PROSITE" id="PS51462"/>
    </source>
</evidence>
<feature type="domain" description="Nudix hydrolase" evidence="2">
    <location>
        <begin position="3"/>
        <end position="136"/>
    </location>
</feature>
<evidence type="ECO:0000256" key="1">
    <source>
        <dbReference type="ARBA" id="ARBA00022801"/>
    </source>
</evidence>
<dbReference type="Pfam" id="PF01725">
    <property type="entry name" value="Ham1p_like"/>
    <property type="match status" value="1"/>
</dbReference>
<dbReference type="PROSITE" id="PS51462">
    <property type="entry name" value="NUDIX"/>
    <property type="match status" value="2"/>
</dbReference>
<keyword evidence="1" id="KW-0378">Hydrolase</keyword>
<dbReference type="InterPro" id="IPR000086">
    <property type="entry name" value="NUDIX_hydrolase_dom"/>
</dbReference>
<dbReference type="InterPro" id="IPR043519">
    <property type="entry name" value="NT_sf"/>
</dbReference>
<dbReference type="Pfam" id="PF04229">
    <property type="entry name" value="GrpB"/>
    <property type="match status" value="1"/>
</dbReference>
<evidence type="ECO:0000313" key="3">
    <source>
        <dbReference type="EMBL" id="MFC4131129.1"/>
    </source>
</evidence>
<dbReference type="InterPro" id="IPR002637">
    <property type="entry name" value="RdgB/HAM1"/>
</dbReference>
<dbReference type="EMBL" id="JBHSAY010000006">
    <property type="protein sequence ID" value="MFC4131129.1"/>
    <property type="molecule type" value="Genomic_DNA"/>
</dbReference>
<dbReference type="InterPro" id="IPR007344">
    <property type="entry name" value="GrpB/CoaE"/>
</dbReference>
<reference evidence="4" key="1">
    <citation type="journal article" date="2019" name="Int. J. Syst. Evol. Microbiol.">
        <title>The Global Catalogue of Microorganisms (GCM) 10K type strain sequencing project: providing services to taxonomists for standard genome sequencing and annotation.</title>
        <authorList>
            <consortium name="The Broad Institute Genomics Platform"/>
            <consortium name="The Broad Institute Genome Sequencing Center for Infectious Disease"/>
            <person name="Wu L."/>
            <person name="Ma J."/>
        </authorList>
    </citation>
    <scope>NUCLEOTIDE SEQUENCE [LARGE SCALE GENOMIC DNA]</scope>
    <source>
        <strain evidence="4">CGMCC 4.7289</strain>
    </source>
</reference>
<protein>
    <submittedName>
        <fullName evidence="3">Non-canonical purine NTP pyrophosphatase</fullName>
    </submittedName>
</protein>
<dbReference type="SUPFAM" id="SSF55811">
    <property type="entry name" value="Nudix"/>
    <property type="match status" value="2"/>
</dbReference>
<dbReference type="Gene3D" id="3.90.950.10">
    <property type="match status" value="1"/>
</dbReference>
<comment type="caution">
    <text evidence="3">The sequence shown here is derived from an EMBL/GenBank/DDBJ whole genome shotgun (WGS) entry which is preliminary data.</text>
</comment>
<dbReference type="SUPFAM" id="SSF81301">
    <property type="entry name" value="Nucleotidyltransferase"/>
    <property type="match status" value="1"/>
</dbReference>
<organism evidence="3 4">
    <name type="scientific">Hamadaea flava</name>
    <dbReference type="NCBI Taxonomy" id="1742688"/>
    <lineage>
        <taxon>Bacteria</taxon>
        <taxon>Bacillati</taxon>
        <taxon>Actinomycetota</taxon>
        <taxon>Actinomycetes</taxon>
        <taxon>Micromonosporales</taxon>
        <taxon>Micromonosporaceae</taxon>
        <taxon>Hamadaea</taxon>
    </lineage>
</organism>
<gene>
    <name evidence="3" type="ORF">ACFOZ4_10995</name>
</gene>
<dbReference type="Proteomes" id="UP001595816">
    <property type="component" value="Unassembled WGS sequence"/>
</dbReference>
<sequence length="686" mass="74787">MSRHRSIVDVHMILRRDDGKILLARRSQTSYGDGMLALPSGHLEAGETTAEAVLRETAEETGVVVDLADLRLVHVLHRAGDGGADRIGLFYLADRWSGRPVNAEPDRCSELVWADPADLPPDVIAYPAQGIHAGLAGQAYGEFGWLPGARMVGLTYGTVQVVDHDAAWFAHAAAHIRSLRSALHSHADAVEHIGSTAVQDLPAKPIIDVAVRLRPDADVPKVIAALHEEKYLFRGDKHEQGGLLFVAEPTLGVRVAHIHVLTADDPQWDRYLRVRDRLRTDPAICAEYDHLKRRLAATHHGDRAAYTKGKAEFLQQLADGDQRVATVRRQVQRVRALLITPDHRMLVIRRAKPGEQPFWMLPGGGIEPRDASLEDACLREVAEETGGIPDLHRLIEMSTVGGQTHAIFLARIPAWDPNLRTGPELAADGEFDLEELPLDPGVLSTGRVWPVPALESIAQHLRDGRDLFTLPDLRDGGRQLEWCSVRRPAPWRGQIVMVTGSTAKHAIAAELITPYGIDLAHVDLVLPELQSTDVEVIAAGKAKHAYAELGRPVIVEASGFGLDDLNGYPGALVKQLITAGGAAAVALLADLTTTRACTSTAALAYADAYGVITFTQQRTGHVAPAPVGESDRLPLWTVYIPTGAQQPLAALPTSEQRAFHQTWMNTSVFAQFARWYSRHRGGWGHG</sequence>
<keyword evidence="4" id="KW-1185">Reference proteome</keyword>
<dbReference type="InterPro" id="IPR029001">
    <property type="entry name" value="ITPase-like_fam"/>
</dbReference>
<dbReference type="PANTHER" id="PTHR34822:SF1">
    <property type="entry name" value="GRPB FAMILY PROTEIN"/>
    <property type="match status" value="1"/>
</dbReference>
<evidence type="ECO:0000313" key="4">
    <source>
        <dbReference type="Proteomes" id="UP001595816"/>
    </source>
</evidence>
<dbReference type="Pfam" id="PF00293">
    <property type="entry name" value="NUDIX"/>
    <property type="match status" value="2"/>
</dbReference>
<proteinExistence type="predicted"/>
<dbReference type="SUPFAM" id="SSF52972">
    <property type="entry name" value="ITPase-like"/>
    <property type="match status" value="1"/>
</dbReference>